<dbReference type="EMBL" id="JACPSX010000093">
    <property type="protein sequence ID" value="MBI3014440.1"/>
    <property type="molecule type" value="Genomic_DNA"/>
</dbReference>
<dbReference type="InterPro" id="IPR039420">
    <property type="entry name" value="WalR-like"/>
</dbReference>
<accession>A0A932M0B9</accession>
<dbReference type="PANTHER" id="PTHR43214:SF41">
    <property type="entry name" value="NITRATE_NITRITE RESPONSE REGULATOR PROTEIN NARP"/>
    <property type="match status" value="1"/>
</dbReference>
<evidence type="ECO:0000256" key="3">
    <source>
        <dbReference type="ARBA" id="ARBA00023125"/>
    </source>
</evidence>
<dbReference type="Proteomes" id="UP000741360">
    <property type="component" value="Unassembled WGS sequence"/>
</dbReference>
<dbReference type="PROSITE" id="PS50043">
    <property type="entry name" value="HTH_LUXR_2"/>
    <property type="match status" value="1"/>
</dbReference>
<keyword evidence="2" id="KW-0805">Transcription regulation</keyword>
<evidence type="ECO:0000256" key="1">
    <source>
        <dbReference type="ARBA" id="ARBA00022553"/>
    </source>
</evidence>
<keyword evidence="3" id="KW-0238">DNA-binding</keyword>
<evidence type="ECO:0000313" key="9">
    <source>
        <dbReference type="Proteomes" id="UP000741360"/>
    </source>
</evidence>
<reference evidence="8" key="1">
    <citation type="submission" date="2020-07" db="EMBL/GenBank/DDBJ databases">
        <title>Huge and variable diversity of episymbiotic CPR bacteria and DPANN archaea in groundwater ecosystems.</title>
        <authorList>
            <person name="He C.Y."/>
            <person name="Keren R."/>
            <person name="Whittaker M."/>
            <person name="Farag I.F."/>
            <person name="Doudna J."/>
            <person name="Cate J.H.D."/>
            <person name="Banfield J.F."/>
        </authorList>
    </citation>
    <scope>NUCLEOTIDE SEQUENCE</scope>
    <source>
        <strain evidence="8">NC_groundwater_717_Ag_S-0.2um_59_8</strain>
    </source>
</reference>
<dbReference type="GO" id="GO:0006355">
    <property type="term" value="P:regulation of DNA-templated transcription"/>
    <property type="evidence" value="ECO:0007669"/>
    <property type="project" value="InterPro"/>
</dbReference>
<dbReference type="SUPFAM" id="SSF46894">
    <property type="entry name" value="C-terminal effector domain of the bipartite response regulators"/>
    <property type="match status" value="1"/>
</dbReference>
<dbReference type="Gene3D" id="3.40.50.2300">
    <property type="match status" value="1"/>
</dbReference>
<sequence>MIMLFIVEGIRKLLESEFELVGVVGDGRILLQEAERLTPDLILVDISMPGLNGIEAVRRLRKTLPKTKFVFLTMHSEPIYVREAVAMGAAGYVLKSSAPSELLQALREALQDRVYLTPLVMKETTQFLLAGHPETAGGIPSLTPRQREVLQLVAEGRTTKEIAGILNISPRTVPPGPQPQP</sequence>
<comment type="caution">
    <text evidence="8">The sequence shown here is derived from an EMBL/GenBank/DDBJ whole genome shotgun (WGS) entry which is preliminary data.</text>
</comment>
<protein>
    <submittedName>
        <fullName evidence="8">Response regulator transcription factor</fullName>
    </submittedName>
</protein>
<dbReference type="InterPro" id="IPR016032">
    <property type="entry name" value="Sig_transdc_resp-reg_C-effctor"/>
</dbReference>
<feature type="domain" description="HTH luxR-type" evidence="6">
    <location>
        <begin position="135"/>
        <end position="181"/>
    </location>
</feature>
<feature type="domain" description="Response regulatory" evidence="7">
    <location>
        <begin position="1"/>
        <end position="110"/>
    </location>
</feature>
<evidence type="ECO:0000259" key="7">
    <source>
        <dbReference type="PROSITE" id="PS50110"/>
    </source>
</evidence>
<feature type="modified residue" description="4-aspartylphosphate" evidence="5">
    <location>
        <position position="45"/>
    </location>
</feature>
<keyword evidence="1 5" id="KW-0597">Phosphoprotein</keyword>
<dbReference type="Pfam" id="PF00072">
    <property type="entry name" value="Response_reg"/>
    <property type="match status" value="1"/>
</dbReference>
<evidence type="ECO:0000256" key="2">
    <source>
        <dbReference type="ARBA" id="ARBA00023015"/>
    </source>
</evidence>
<keyword evidence="4" id="KW-0804">Transcription</keyword>
<evidence type="ECO:0000256" key="5">
    <source>
        <dbReference type="PROSITE-ProRule" id="PRU00169"/>
    </source>
</evidence>
<organism evidence="8 9">
    <name type="scientific">Tectimicrobiota bacterium</name>
    <dbReference type="NCBI Taxonomy" id="2528274"/>
    <lineage>
        <taxon>Bacteria</taxon>
        <taxon>Pseudomonadati</taxon>
        <taxon>Nitrospinota/Tectimicrobiota group</taxon>
        <taxon>Candidatus Tectimicrobiota</taxon>
    </lineage>
</organism>
<dbReference type="GO" id="GO:0003677">
    <property type="term" value="F:DNA binding"/>
    <property type="evidence" value="ECO:0007669"/>
    <property type="project" value="UniProtKB-KW"/>
</dbReference>
<dbReference type="PRINTS" id="PR00038">
    <property type="entry name" value="HTHLUXR"/>
</dbReference>
<evidence type="ECO:0000259" key="6">
    <source>
        <dbReference type="PROSITE" id="PS50043"/>
    </source>
</evidence>
<dbReference type="InterPro" id="IPR058245">
    <property type="entry name" value="NreC/VraR/RcsB-like_REC"/>
</dbReference>
<dbReference type="InterPro" id="IPR011006">
    <property type="entry name" value="CheY-like_superfamily"/>
</dbReference>
<dbReference type="CDD" id="cd06170">
    <property type="entry name" value="LuxR_C_like"/>
    <property type="match status" value="1"/>
</dbReference>
<gene>
    <name evidence="8" type="ORF">HYY65_05130</name>
</gene>
<dbReference type="InterPro" id="IPR001789">
    <property type="entry name" value="Sig_transdc_resp-reg_receiver"/>
</dbReference>
<dbReference type="Pfam" id="PF00196">
    <property type="entry name" value="GerE"/>
    <property type="match status" value="1"/>
</dbReference>
<evidence type="ECO:0000256" key="4">
    <source>
        <dbReference type="ARBA" id="ARBA00023163"/>
    </source>
</evidence>
<name>A0A932M0B9_UNCTE</name>
<dbReference type="PROSITE" id="PS50110">
    <property type="entry name" value="RESPONSE_REGULATORY"/>
    <property type="match status" value="1"/>
</dbReference>
<evidence type="ECO:0000313" key="8">
    <source>
        <dbReference type="EMBL" id="MBI3014440.1"/>
    </source>
</evidence>
<dbReference type="SUPFAM" id="SSF52172">
    <property type="entry name" value="CheY-like"/>
    <property type="match status" value="1"/>
</dbReference>
<dbReference type="GO" id="GO:0000160">
    <property type="term" value="P:phosphorelay signal transduction system"/>
    <property type="evidence" value="ECO:0007669"/>
    <property type="project" value="InterPro"/>
</dbReference>
<dbReference type="SMART" id="SM00421">
    <property type="entry name" value="HTH_LUXR"/>
    <property type="match status" value="1"/>
</dbReference>
<proteinExistence type="predicted"/>
<dbReference type="PANTHER" id="PTHR43214">
    <property type="entry name" value="TWO-COMPONENT RESPONSE REGULATOR"/>
    <property type="match status" value="1"/>
</dbReference>
<dbReference type="CDD" id="cd17535">
    <property type="entry name" value="REC_NarL-like"/>
    <property type="match status" value="1"/>
</dbReference>
<dbReference type="SMART" id="SM00448">
    <property type="entry name" value="REC"/>
    <property type="match status" value="1"/>
</dbReference>
<dbReference type="AlphaFoldDB" id="A0A932M0B9"/>
<dbReference type="InterPro" id="IPR000792">
    <property type="entry name" value="Tscrpt_reg_LuxR_C"/>
</dbReference>